<dbReference type="PROSITE" id="PS51257">
    <property type="entry name" value="PROKAR_LIPOPROTEIN"/>
    <property type="match status" value="1"/>
</dbReference>
<dbReference type="InterPro" id="IPR003423">
    <property type="entry name" value="OMP_efflux"/>
</dbReference>
<keyword evidence="2" id="KW-1134">Transmembrane beta strand</keyword>
<dbReference type="Gene3D" id="2.20.200.10">
    <property type="entry name" value="Outer membrane efflux proteins (OEP)"/>
    <property type="match status" value="1"/>
</dbReference>
<keyword evidence="2" id="KW-0812">Transmembrane</keyword>
<keyword evidence="4" id="KW-1185">Reference proteome</keyword>
<dbReference type="RefSeq" id="WP_109036972.1">
    <property type="nucleotide sequence ID" value="NZ_CP029210.1"/>
</dbReference>
<dbReference type="Proteomes" id="UP000244892">
    <property type="component" value="Chromosome"/>
</dbReference>
<dbReference type="InterPro" id="IPR010131">
    <property type="entry name" value="MdtP/NodT-like"/>
</dbReference>
<accession>A0A2U8FUR9</accession>
<dbReference type="SUPFAM" id="SSF56954">
    <property type="entry name" value="Outer membrane efflux proteins (OEP)"/>
    <property type="match status" value="1"/>
</dbReference>
<dbReference type="PANTHER" id="PTHR30203">
    <property type="entry name" value="OUTER MEMBRANE CATION EFFLUX PROTEIN"/>
    <property type="match status" value="1"/>
</dbReference>
<evidence type="ECO:0000313" key="4">
    <source>
        <dbReference type="Proteomes" id="UP000244892"/>
    </source>
</evidence>
<dbReference type="GO" id="GO:0005886">
    <property type="term" value="C:plasma membrane"/>
    <property type="evidence" value="ECO:0007669"/>
    <property type="project" value="UniProtKB-SubCell"/>
</dbReference>
<reference evidence="3 4" key="1">
    <citation type="submission" date="2018-05" db="EMBL/GenBank/DDBJ databases">
        <title>complete genome sequence of Aquabacterium olei NBRC 110486.</title>
        <authorList>
            <person name="Tang B."/>
            <person name="Chang J."/>
            <person name="Zhang L."/>
            <person name="Yang H."/>
        </authorList>
    </citation>
    <scope>NUCLEOTIDE SEQUENCE [LARGE SCALE GENOMIC DNA]</scope>
    <source>
        <strain evidence="3 4">NBRC 110486</strain>
    </source>
</reference>
<dbReference type="NCBIfam" id="TIGR01845">
    <property type="entry name" value="outer_NodT"/>
    <property type="match status" value="1"/>
</dbReference>
<dbReference type="EMBL" id="CP029210">
    <property type="protein sequence ID" value="AWI53976.1"/>
    <property type="molecule type" value="Genomic_DNA"/>
</dbReference>
<dbReference type="GO" id="GO:0015562">
    <property type="term" value="F:efflux transmembrane transporter activity"/>
    <property type="evidence" value="ECO:0007669"/>
    <property type="project" value="InterPro"/>
</dbReference>
<dbReference type="Gene3D" id="1.20.1600.10">
    <property type="entry name" value="Outer membrane efflux proteins (OEP)"/>
    <property type="match status" value="1"/>
</dbReference>
<protein>
    <submittedName>
        <fullName evidence="3">TolC family protein</fullName>
    </submittedName>
</protein>
<dbReference type="PANTHER" id="PTHR30203:SF32">
    <property type="entry name" value="CATION EFFLUX SYSTEM PROTEIN CUSC"/>
    <property type="match status" value="1"/>
</dbReference>
<comment type="similarity">
    <text evidence="1 2">Belongs to the outer membrane factor (OMF) (TC 1.B.17) family.</text>
</comment>
<organism evidence="3 4">
    <name type="scientific">Aquabacterium olei</name>
    <dbReference type="NCBI Taxonomy" id="1296669"/>
    <lineage>
        <taxon>Bacteria</taxon>
        <taxon>Pseudomonadati</taxon>
        <taxon>Pseudomonadota</taxon>
        <taxon>Betaproteobacteria</taxon>
        <taxon>Burkholderiales</taxon>
        <taxon>Aquabacterium</taxon>
    </lineage>
</organism>
<dbReference type="OrthoDB" id="9770517at2"/>
<dbReference type="AlphaFoldDB" id="A0A2U8FUR9"/>
<evidence type="ECO:0000256" key="2">
    <source>
        <dbReference type="RuleBase" id="RU362097"/>
    </source>
</evidence>
<gene>
    <name evidence="3" type="ORF">DEH84_11455</name>
</gene>
<comment type="subcellular location">
    <subcellularLocation>
        <location evidence="2">Cell membrane</location>
        <topology evidence="2">Lipid-anchor</topology>
    </subcellularLocation>
</comment>
<sequence>MNASADRLSVPHASAGRHTQRLLLACAVATLCGCTLVRVDLPANGVATPAHFAEAPTEPGTALPDTARWWRQVPDPALHALIERSLHANADVRIALARVKEARGVISQAESALYPTLSGFGGIGRNRQDVLPSTPEGLPVTLPDVRVPISRFDGFGLAAAWEVDLFGRRRSDIDAAREAELAQTERVHGAQLLVAGDIAANYAEARAIEHRLAVLDRVEATLQTLLRYVRGRFTAGQASRADIDRAQAQLANVQGQRAPLQGLLASRLRRLAVLSGQTPGALTTLPTPTAAAPANASVIPTALPTVLPSSVLEQRPDVRGTARQVRALAARLGSAKAELLPSFYLGFLNTDGRLSIGDNLGARDQFTAWGVGMRLPIFEGGRIRARIASADARLEAAAVQHEQAVLSALEDVENAYGMRHALDQRATQLAASLQHGNDAARHAQRLFEQGSTLLQPALEARLTALQREDELIQTQAARARATIAFYQAIGGGWQDETASRAETAERAPR</sequence>
<evidence type="ECO:0000313" key="3">
    <source>
        <dbReference type="EMBL" id="AWI53976.1"/>
    </source>
</evidence>
<keyword evidence="2" id="KW-0449">Lipoprotein</keyword>
<proteinExistence type="inferred from homology"/>
<evidence type="ECO:0000256" key="1">
    <source>
        <dbReference type="ARBA" id="ARBA00007613"/>
    </source>
</evidence>
<keyword evidence="2" id="KW-0472">Membrane</keyword>
<keyword evidence="2" id="KW-0564">Palmitate</keyword>
<dbReference type="Pfam" id="PF02321">
    <property type="entry name" value="OEP"/>
    <property type="match status" value="2"/>
</dbReference>
<dbReference type="KEGG" id="aon:DEH84_11455"/>
<name>A0A2U8FUR9_9BURK</name>